<dbReference type="GO" id="GO:0045292">
    <property type="term" value="P:mRNA cis splicing, via spliceosome"/>
    <property type="evidence" value="ECO:0007669"/>
    <property type="project" value="InterPro"/>
</dbReference>
<sequence length="278" mass="30402">MTSNSNPPPRGGLSLYANLLNQSSGASASNTISSAPVLYKQPGSEDAQKQEEKKKVNSAALLFQPTKRPQIASQKAKSKTAFPKPPSLPANSSSPDSGIKAAAQAQAAAPAVKTTLADWTADDDDVNGFYMGEKRQRGGRKKRKKNKEEGPVMQDWDDIYDPARPNNYEEYKNSEESIREIRDWRDRLYAHRTARRHSSDDASSDDYNRTRPARFAPPSKYSFAPPPNLDSPSEVPPPPPADIPDAATGEDAYAQRLRLSQMAQQQPSAPPPPPPPPP</sequence>
<feature type="compositionally biased region" description="Pro residues" evidence="1">
    <location>
        <begin position="224"/>
        <end position="242"/>
    </location>
</feature>
<evidence type="ECO:0000313" key="2">
    <source>
        <dbReference type="EMBL" id="OCL09316.1"/>
    </source>
</evidence>
<organism evidence="2 3">
    <name type="scientific">Glonium stellatum</name>
    <dbReference type="NCBI Taxonomy" id="574774"/>
    <lineage>
        <taxon>Eukaryota</taxon>
        <taxon>Fungi</taxon>
        <taxon>Dikarya</taxon>
        <taxon>Ascomycota</taxon>
        <taxon>Pezizomycotina</taxon>
        <taxon>Dothideomycetes</taxon>
        <taxon>Pleosporomycetidae</taxon>
        <taxon>Gloniales</taxon>
        <taxon>Gloniaceae</taxon>
        <taxon>Glonium</taxon>
    </lineage>
</organism>
<feature type="non-terminal residue" evidence="2">
    <location>
        <position position="278"/>
    </location>
</feature>
<evidence type="ECO:0000313" key="3">
    <source>
        <dbReference type="Proteomes" id="UP000250140"/>
    </source>
</evidence>
<evidence type="ECO:0000256" key="1">
    <source>
        <dbReference type="SAM" id="MobiDB-lite"/>
    </source>
</evidence>
<dbReference type="OrthoDB" id="5411533at2759"/>
<dbReference type="PANTHER" id="PTHR13288">
    <property type="entry name" value="SPLICING FACTOR 45 SPF45"/>
    <property type="match status" value="1"/>
</dbReference>
<dbReference type="PANTHER" id="PTHR13288:SF8">
    <property type="entry name" value="SPLICING FACTOR 45"/>
    <property type="match status" value="1"/>
</dbReference>
<accession>A0A8E2F2G1</accession>
<gene>
    <name evidence="2" type="ORF">AOQ84DRAFT_439067</name>
</gene>
<keyword evidence="3" id="KW-1185">Reference proteome</keyword>
<feature type="region of interest" description="Disordered" evidence="1">
    <location>
        <begin position="192"/>
        <end position="278"/>
    </location>
</feature>
<dbReference type="InterPro" id="IPR040052">
    <property type="entry name" value="RBM17"/>
</dbReference>
<feature type="compositionally biased region" description="Pro residues" evidence="1">
    <location>
        <begin position="268"/>
        <end position="278"/>
    </location>
</feature>
<reference evidence="2 3" key="1">
    <citation type="journal article" date="2016" name="Nat. Commun.">
        <title>Ectomycorrhizal ecology is imprinted in the genome of the dominant symbiotic fungus Cenococcum geophilum.</title>
        <authorList>
            <consortium name="DOE Joint Genome Institute"/>
            <person name="Peter M."/>
            <person name="Kohler A."/>
            <person name="Ohm R.A."/>
            <person name="Kuo A."/>
            <person name="Krutzmann J."/>
            <person name="Morin E."/>
            <person name="Arend M."/>
            <person name="Barry K.W."/>
            <person name="Binder M."/>
            <person name="Choi C."/>
            <person name="Clum A."/>
            <person name="Copeland A."/>
            <person name="Grisel N."/>
            <person name="Haridas S."/>
            <person name="Kipfer T."/>
            <person name="LaButti K."/>
            <person name="Lindquist E."/>
            <person name="Lipzen A."/>
            <person name="Maire R."/>
            <person name="Meier B."/>
            <person name="Mihaltcheva S."/>
            <person name="Molinier V."/>
            <person name="Murat C."/>
            <person name="Poggeler S."/>
            <person name="Quandt C.A."/>
            <person name="Sperisen C."/>
            <person name="Tritt A."/>
            <person name="Tisserant E."/>
            <person name="Crous P.W."/>
            <person name="Henrissat B."/>
            <person name="Nehls U."/>
            <person name="Egli S."/>
            <person name="Spatafora J.W."/>
            <person name="Grigoriev I.V."/>
            <person name="Martin F.M."/>
        </authorList>
    </citation>
    <scope>NUCLEOTIDE SEQUENCE [LARGE SCALE GENOMIC DNA]</scope>
    <source>
        <strain evidence="2 3">CBS 207.34</strain>
    </source>
</reference>
<feature type="compositionally biased region" description="Basic and acidic residues" evidence="1">
    <location>
        <begin position="46"/>
        <end position="55"/>
    </location>
</feature>
<dbReference type="GO" id="GO:0071011">
    <property type="term" value="C:precatalytic spliceosome"/>
    <property type="evidence" value="ECO:0007669"/>
    <property type="project" value="TreeGrafter"/>
</dbReference>
<proteinExistence type="predicted"/>
<dbReference type="AlphaFoldDB" id="A0A8E2F2G1"/>
<name>A0A8E2F2G1_9PEZI</name>
<protein>
    <submittedName>
        <fullName evidence="2">Uncharacterized protein</fullName>
    </submittedName>
</protein>
<dbReference type="Proteomes" id="UP000250140">
    <property type="component" value="Unassembled WGS sequence"/>
</dbReference>
<dbReference type="EMBL" id="KV749471">
    <property type="protein sequence ID" value="OCL09316.1"/>
    <property type="molecule type" value="Genomic_DNA"/>
</dbReference>
<feature type="compositionally biased region" description="Low complexity" evidence="1">
    <location>
        <begin position="101"/>
        <end position="119"/>
    </location>
</feature>
<feature type="region of interest" description="Disordered" evidence="1">
    <location>
        <begin position="40"/>
        <end position="179"/>
    </location>
</feature>
<feature type="compositionally biased region" description="Basic and acidic residues" evidence="1">
    <location>
        <begin position="167"/>
        <end position="179"/>
    </location>
</feature>